<dbReference type="AlphaFoldDB" id="A3MWS6"/>
<accession>A3MWS6</accession>
<feature type="transmembrane region" description="Helical" evidence="1">
    <location>
        <begin position="86"/>
        <end position="104"/>
    </location>
</feature>
<dbReference type="GeneID" id="4909852"/>
<name>A3MWS6_PYRCJ</name>
<dbReference type="OrthoDB" id="27986at2157"/>
<dbReference type="Proteomes" id="UP000001431">
    <property type="component" value="Chromosome"/>
</dbReference>
<dbReference type="eggNOG" id="arCOG05590">
    <property type="taxonomic scope" value="Archaea"/>
</dbReference>
<evidence type="ECO:0000256" key="1">
    <source>
        <dbReference type="SAM" id="Phobius"/>
    </source>
</evidence>
<reference evidence="2" key="1">
    <citation type="submission" date="2007-02" db="EMBL/GenBank/DDBJ databases">
        <title>Complete sequence of Pyrobaculum calidifontis JCM 11548.</title>
        <authorList>
            <consortium name="US DOE Joint Genome Institute"/>
            <person name="Copeland A."/>
            <person name="Lucas S."/>
            <person name="Lapidus A."/>
            <person name="Barry K."/>
            <person name="Glavina del Rio T."/>
            <person name="Dalin E."/>
            <person name="Tice H."/>
            <person name="Pitluck S."/>
            <person name="Chain P."/>
            <person name="Malfatti S."/>
            <person name="Shin M."/>
            <person name="Vergez L."/>
            <person name="Schmutz J."/>
            <person name="Larimer F."/>
            <person name="Land M."/>
            <person name="Hauser L."/>
            <person name="Kyrpides N."/>
            <person name="Mikhailova N."/>
            <person name="Cozen A.E."/>
            <person name="Fitz-Gibbon S.T."/>
            <person name="House C.H."/>
            <person name="Saltikov C."/>
            <person name="Lowe T.M."/>
            <person name="Richardson P."/>
        </authorList>
    </citation>
    <scope>NUCLEOTIDE SEQUENCE [LARGE SCALE GENOMIC DNA]</scope>
    <source>
        <strain evidence="2">JCM 11548</strain>
    </source>
</reference>
<keyword evidence="1" id="KW-1133">Transmembrane helix</keyword>
<keyword evidence="1" id="KW-0812">Transmembrane</keyword>
<organism evidence="2 3">
    <name type="scientific">Pyrobaculum calidifontis (strain DSM 21063 / JCM 11548 / VA1)</name>
    <dbReference type="NCBI Taxonomy" id="410359"/>
    <lineage>
        <taxon>Archaea</taxon>
        <taxon>Thermoproteota</taxon>
        <taxon>Thermoprotei</taxon>
        <taxon>Thermoproteales</taxon>
        <taxon>Thermoproteaceae</taxon>
        <taxon>Pyrobaculum</taxon>
    </lineage>
</organism>
<protein>
    <recommendedName>
        <fullName evidence="4">Succinate dehydrogenase subunit D</fullName>
    </recommendedName>
</protein>
<dbReference type="KEGG" id="pcl:Pcal_1676"/>
<evidence type="ECO:0008006" key="4">
    <source>
        <dbReference type="Google" id="ProtNLM"/>
    </source>
</evidence>
<sequence length="105" mass="11353">MNRVSISFFILGVTSIVLILLGLLTAVSGLCLVKPDVVEKATAGLLTYAACTRLHLYWSIAAIFVAVVHGVAGLDVWLSRLGLDGWWLWPIGAGAAAWFIYMYLA</sequence>
<gene>
    <name evidence="2" type="ordered locus">Pcal_1676</name>
</gene>
<feature type="transmembrane region" description="Helical" evidence="1">
    <location>
        <begin position="6"/>
        <end position="33"/>
    </location>
</feature>
<dbReference type="HOGENOM" id="CLU_2191128_0_0_2"/>
<keyword evidence="3" id="KW-1185">Reference proteome</keyword>
<proteinExistence type="predicted"/>
<evidence type="ECO:0000313" key="3">
    <source>
        <dbReference type="Proteomes" id="UP000001431"/>
    </source>
</evidence>
<dbReference type="RefSeq" id="WP_011850352.1">
    <property type="nucleotide sequence ID" value="NC_009073.1"/>
</dbReference>
<dbReference type="STRING" id="410359.Pcal_1676"/>
<feature type="transmembrane region" description="Helical" evidence="1">
    <location>
        <begin position="54"/>
        <end position="74"/>
    </location>
</feature>
<evidence type="ECO:0000313" key="2">
    <source>
        <dbReference type="EMBL" id="ABO09093.1"/>
    </source>
</evidence>
<dbReference type="EMBL" id="CP000561">
    <property type="protein sequence ID" value="ABO09093.1"/>
    <property type="molecule type" value="Genomic_DNA"/>
</dbReference>
<keyword evidence="1" id="KW-0472">Membrane</keyword>